<reference evidence="2 3" key="1">
    <citation type="submission" date="2019-04" db="EMBL/GenBank/DDBJ databases">
        <authorList>
            <person name="Feng G."/>
            <person name="Zhang J."/>
            <person name="Zhu H."/>
        </authorList>
    </citation>
    <scope>NUCLEOTIDE SEQUENCE [LARGE SCALE GENOMIC DNA]</scope>
    <source>
        <strain evidence="2 3">JCM 31653</strain>
    </source>
</reference>
<dbReference type="OrthoDB" id="882310at2"/>
<name>A0A4Z0Q6W5_9BACT</name>
<evidence type="ECO:0000256" key="1">
    <source>
        <dbReference type="SAM" id="Phobius"/>
    </source>
</evidence>
<accession>A0A4Z0Q6W5</accession>
<protein>
    <recommendedName>
        <fullName evidence="4">YcxB family protein</fullName>
    </recommendedName>
</protein>
<organism evidence="2 3">
    <name type="scientific">Hymenobacter aquaticus</name>
    <dbReference type="NCBI Taxonomy" id="1867101"/>
    <lineage>
        <taxon>Bacteria</taxon>
        <taxon>Pseudomonadati</taxon>
        <taxon>Bacteroidota</taxon>
        <taxon>Cytophagia</taxon>
        <taxon>Cytophagales</taxon>
        <taxon>Hymenobacteraceae</taxon>
        <taxon>Hymenobacter</taxon>
    </lineage>
</organism>
<keyword evidence="1" id="KW-1133">Transmembrane helix</keyword>
<keyword evidence="1" id="KW-0812">Transmembrane</keyword>
<dbReference type="EMBL" id="SRLC01000001">
    <property type="protein sequence ID" value="TGE25445.1"/>
    <property type="molecule type" value="Genomic_DNA"/>
</dbReference>
<gene>
    <name evidence="2" type="ORF">E5K00_09725</name>
</gene>
<comment type="caution">
    <text evidence="2">The sequence shown here is derived from an EMBL/GenBank/DDBJ whole genome shotgun (WGS) entry which is preliminary data.</text>
</comment>
<dbReference type="AlphaFoldDB" id="A0A4Z0Q6W5"/>
<dbReference type="RefSeq" id="WP_135463023.1">
    <property type="nucleotide sequence ID" value="NZ_SRLC01000001.1"/>
</dbReference>
<evidence type="ECO:0000313" key="2">
    <source>
        <dbReference type="EMBL" id="TGE25445.1"/>
    </source>
</evidence>
<keyword evidence="1" id="KW-0472">Membrane</keyword>
<feature type="transmembrane region" description="Helical" evidence="1">
    <location>
        <begin position="31"/>
        <end position="49"/>
    </location>
</feature>
<sequence>MPVVTLPEVRLSFPQYFRTNLRLLFKKQPTLWFILLPALSGLTVLYVLLTGQASLAQLWATSKVGLFMAAFVVGWPVLLWFSMRKQYRRATVLQAPTRYAVSETGLAVQNELVQEELSWPAVQEAWHIGAWLVLMTGSASGYFLDLRRVQSPADAAGLLSLVRAGGVTIK</sequence>
<feature type="transmembrane region" description="Helical" evidence="1">
    <location>
        <begin position="64"/>
        <end position="81"/>
    </location>
</feature>
<evidence type="ECO:0008006" key="4">
    <source>
        <dbReference type="Google" id="ProtNLM"/>
    </source>
</evidence>
<proteinExistence type="predicted"/>
<evidence type="ECO:0000313" key="3">
    <source>
        <dbReference type="Proteomes" id="UP000297549"/>
    </source>
</evidence>
<dbReference type="Proteomes" id="UP000297549">
    <property type="component" value="Unassembled WGS sequence"/>
</dbReference>
<keyword evidence="3" id="KW-1185">Reference proteome</keyword>